<name>A0ABD2Y8Q0_9GENT</name>
<dbReference type="EMBL" id="JBJUIK010000015">
    <property type="protein sequence ID" value="KAL3502247.1"/>
    <property type="molecule type" value="Genomic_DNA"/>
</dbReference>
<proteinExistence type="predicted"/>
<comment type="caution">
    <text evidence="1">The sequence shown here is derived from an EMBL/GenBank/DDBJ whole genome shotgun (WGS) entry which is preliminary data.</text>
</comment>
<organism evidence="1 2">
    <name type="scientific">Cinchona calisaya</name>
    <dbReference type="NCBI Taxonomy" id="153742"/>
    <lineage>
        <taxon>Eukaryota</taxon>
        <taxon>Viridiplantae</taxon>
        <taxon>Streptophyta</taxon>
        <taxon>Embryophyta</taxon>
        <taxon>Tracheophyta</taxon>
        <taxon>Spermatophyta</taxon>
        <taxon>Magnoliopsida</taxon>
        <taxon>eudicotyledons</taxon>
        <taxon>Gunneridae</taxon>
        <taxon>Pentapetalae</taxon>
        <taxon>asterids</taxon>
        <taxon>lamiids</taxon>
        <taxon>Gentianales</taxon>
        <taxon>Rubiaceae</taxon>
        <taxon>Cinchonoideae</taxon>
        <taxon>Cinchoneae</taxon>
        <taxon>Cinchona</taxon>
    </lineage>
</organism>
<evidence type="ECO:0000313" key="1">
    <source>
        <dbReference type="EMBL" id="KAL3502247.1"/>
    </source>
</evidence>
<sequence>MVRTKNSLKKSYQNTQRWHMPVILGEYFPKRFLREDQVENVNMASSIEIEDKDATEEVEILAKPTKDNGFFVELDLSLLESIIHSLFKLPQETRRLLVDVLQECDVKEDQTVSQKDEIEVASLQLEDRGKQQLMISKIEMIRVQSLLVHFPFESNLTVRGIIPSILKVLGKVALEEVRTVLLKTSNLLGLVTKTSILQECHLQGPLVSHDHQIEKRE</sequence>
<gene>
    <name evidence="1" type="ORF">ACH5RR_036696</name>
</gene>
<evidence type="ECO:0000313" key="2">
    <source>
        <dbReference type="Proteomes" id="UP001630127"/>
    </source>
</evidence>
<accession>A0ABD2Y8Q0</accession>
<dbReference type="AlphaFoldDB" id="A0ABD2Y8Q0"/>
<protein>
    <submittedName>
        <fullName evidence="1">Uncharacterized protein</fullName>
    </submittedName>
</protein>
<keyword evidence="2" id="KW-1185">Reference proteome</keyword>
<reference evidence="1 2" key="1">
    <citation type="submission" date="2024-11" db="EMBL/GenBank/DDBJ databases">
        <title>A near-complete genome assembly of Cinchona calisaya.</title>
        <authorList>
            <person name="Lian D.C."/>
            <person name="Zhao X.W."/>
            <person name="Wei L."/>
        </authorList>
    </citation>
    <scope>NUCLEOTIDE SEQUENCE [LARGE SCALE GENOMIC DNA]</scope>
    <source>
        <tissue evidence="1">Nenye</tissue>
    </source>
</reference>
<dbReference type="Proteomes" id="UP001630127">
    <property type="component" value="Unassembled WGS sequence"/>
</dbReference>